<dbReference type="FunFam" id="1.20.120.350:FF:000197">
    <property type="match status" value="1"/>
</dbReference>
<evidence type="ECO:0000313" key="15">
    <source>
        <dbReference type="EnsemblMetazoa" id="HelroP63393"/>
    </source>
</evidence>
<dbReference type="Gene3D" id="1.25.40.20">
    <property type="entry name" value="Ankyrin repeat-containing domain"/>
    <property type="match status" value="1"/>
</dbReference>
<feature type="transmembrane region" description="Helical" evidence="12">
    <location>
        <begin position="609"/>
        <end position="628"/>
    </location>
</feature>
<dbReference type="Pfam" id="PF00023">
    <property type="entry name" value="Ank"/>
    <property type="match status" value="1"/>
</dbReference>
<feature type="transmembrane region" description="Helical" evidence="12">
    <location>
        <begin position="726"/>
        <end position="750"/>
    </location>
</feature>
<dbReference type="GO" id="GO:0070588">
    <property type="term" value="P:calcium ion transmembrane transport"/>
    <property type="evidence" value="ECO:0000318"/>
    <property type="project" value="GO_Central"/>
</dbReference>
<feature type="transmembrane region" description="Helical" evidence="12">
    <location>
        <begin position="521"/>
        <end position="543"/>
    </location>
</feature>
<dbReference type="InterPro" id="IPR013555">
    <property type="entry name" value="TRP_dom"/>
</dbReference>
<dbReference type="GO" id="GO:0015279">
    <property type="term" value="F:store-operated calcium channel activity"/>
    <property type="evidence" value="ECO:0000318"/>
    <property type="project" value="GO_Central"/>
</dbReference>
<evidence type="ECO:0000313" key="16">
    <source>
        <dbReference type="Proteomes" id="UP000015101"/>
    </source>
</evidence>
<evidence type="ECO:0000256" key="12">
    <source>
        <dbReference type="SAM" id="Phobius"/>
    </source>
</evidence>
<dbReference type="Proteomes" id="UP000015101">
    <property type="component" value="Unassembled WGS sequence"/>
</dbReference>
<dbReference type="GeneID" id="20213500"/>
<keyword evidence="3 12" id="KW-0812">Transmembrane</keyword>
<dbReference type="EMBL" id="AMQM01000164">
    <property type="status" value="NOT_ANNOTATED_CDS"/>
    <property type="molecule type" value="Genomic_DNA"/>
</dbReference>
<dbReference type="GO" id="GO:0070679">
    <property type="term" value="F:inositol 1,4,5 trisphosphate binding"/>
    <property type="evidence" value="ECO:0000318"/>
    <property type="project" value="GO_Central"/>
</dbReference>
<dbReference type="SMART" id="SM01420">
    <property type="entry name" value="TRP_2"/>
    <property type="match status" value="1"/>
</dbReference>
<dbReference type="PROSITE" id="PS50088">
    <property type="entry name" value="ANK_REPEAT"/>
    <property type="match status" value="1"/>
</dbReference>
<evidence type="ECO:0000256" key="6">
    <source>
        <dbReference type="ARBA" id="ARBA00023043"/>
    </source>
</evidence>
<dbReference type="AlphaFoldDB" id="T1FXF2"/>
<evidence type="ECO:0000256" key="8">
    <source>
        <dbReference type="ARBA" id="ARBA00023136"/>
    </source>
</evidence>
<dbReference type="CTD" id="20213500"/>
<dbReference type="SUPFAM" id="SSF48403">
    <property type="entry name" value="Ankyrin repeat"/>
    <property type="match status" value="1"/>
</dbReference>
<dbReference type="InterPro" id="IPR002153">
    <property type="entry name" value="TRPC_channel"/>
</dbReference>
<evidence type="ECO:0000256" key="10">
    <source>
        <dbReference type="PROSITE-ProRule" id="PRU00023"/>
    </source>
</evidence>
<evidence type="ECO:0000256" key="1">
    <source>
        <dbReference type="ARBA" id="ARBA00004141"/>
    </source>
</evidence>
<feature type="transmembrane region" description="Helical" evidence="12">
    <location>
        <begin position="431"/>
        <end position="452"/>
    </location>
</feature>
<dbReference type="PANTHER" id="PTHR10117">
    <property type="entry name" value="TRANSIENT RECEPTOR POTENTIAL CHANNEL"/>
    <property type="match status" value="1"/>
</dbReference>
<dbReference type="InterPro" id="IPR002110">
    <property type="entry name" value="Ankyrin_rpt"/>
</dbReference>
<dbReference type="Gene3D" id="1.20.120.350">
    <property type="entry name" value="Voltage-gated potassium channels. Chain C"/>
    <property type="match status" value="1"/>
</dbReference>
<dbReference type="HOGENOM" id="CLU_005716_4_1_1"/>
<evidence type="ECO:0000256" key="11">
    <source>
        <dbReference type="SAM" id="MobiDB-lite"/>
    </source>
</evidence>
<feature type="transmembrane region" description="Helical" evidence="12">
    <location>
        <begin position="360"/>
        <end position="379"/>
    </location>
</feature>
<keyword evidence="4" id="KW-0677">Repeat</keyword>
<feature type="transmembrane region" description="Helical" evidence="12">
    <location>
        <begin position="319"/>
        <end position="339"/>
    </location>
</feature>
<dbReference type="RefSeq" id="XP_009009132.1">
    <property type="nucleotide sequence ID" value="XM_009010884.1"/>
</dbReference>
<evidence type="ECO:0000256" key="7">
    <source>
        <dbReference type="ARBA" id="ARBA00023065"/>
    </source>
</evidence>
<evidence type="ECO:0000313" key="14">
    <source>
        <dbReference type="EMBL" id="ESO12412.1"/>
    </source>
</evidence>
<dbReference type="PROSITE" id="PS50297">
    <property type="entry name" value="ANK_REP_REGION"/>
    <property type="match status" value="1"/>
</dbReference>
<evidence type="ECO:0000259" key="13">
    <source>
        <dbReference type="SMART" id="SM01420"/>
    </source>
</evidence>
<feature type="transmembrane region" description="Helical" evidence="12">
    <location>
        <begin position="674"/>
        <end position="694"/>
    </location>
</feature>
<dbReference type="Pfam" id="PF08344">
    <property type="entry name" value="TRP_2"/>
    <property type="match status" value="1"/>
</dbReference>
<reference evidence="16" key="1">
    <citation type="submission" date="2012-12" db="EMBL/GenBank/DDBJ databases">
        <authorList>
            <person name="Hellsten U."/>
            <person name="Grimwood J."/>
            <person name="Chapman J.A."/>
            <person name="Shapiro H."/>
            <person name="Aerts A."/>
            <person name="Otillar R.P."/>
            <person name="Terry A.Y."/>
            <person name="Boore J.L."/>
            <person name="Simakov O."/>
            <person name="Marletaz F."/>
            <person name="Cho S.-J."/>
            <person name="Edsinger-Gonzales E."/>
            <person name="Havlak P."/>
            <person name="Kuo D.-H."/>
            <person name="Larsson T."/>
            <person name="Lv J."/>
            <person name="Arendt D."/>
            <person name="Savage R."/>
            <person name="Osoegawa K."/>
            <person name="de Jong P."/>
            <person name="Lindberg D.R."/>
            <person name="Seaver E.C."/>
            <person name="Weisblat D.A."/>
            <person name="Putnam N.H."/>
            <person name="Grigoriev I.V."/>
            <person name="Rokhsar D.S."/>
        </authorList>
    </citation>
    <scope>NUCLEOTIDE SEQUENCE</scope>
</reference>
<organism evidence="15 16">
    <name type="scientific">Helobdella robusta</name>
    <name type="common">Californian leech</name>
    <dbReference type="NCBI Taxonomy" id="6412"/>
    <lineage>
        <taxon>Eukaryota</taxon>
        <taxon>Metazoa</taxon>
        <taxon>Spiralia</taxon>
        <taxon>Lophotrochozoa</taxon>
        <taxon>Annelida</taxon>
        <taxon>Clitellata</taxon>
        <taxon>Hirudinea</taxon>
        <taxon>Rhynchobdellida</taxon>
        <taxon>Glossiphoniidae</taxon>
        <taxon>Helobdella</taxon>
    </lineage>
</organism>
<evidence type="ECO:0000256" key="5">
    <source>
        <dbReference type="ARBA" id="ARBA00022989"/>
    </source>
</evidence>
<sequence>MDSSNDKHLNHLEKVLLCAVEKGDKHLVVRCLHAEKPVDINCSDFLGRSPIQIAVEKRNISLIKILLEQDGIQIGNTLLYAICEGTYEIVEMLIDHHSVTADMIGSDWGFNMKNDFNISDEFFPEISPIVLAAHCNHFEIIQLLISRGATINKPHPLSCSCSKCRKETFEDSLRYSLQRIQIFRALSSPAWISLTSFDPVLTAFRLSWELEHLAMKENEFRDLYANLSEQCKQYACNLLDQCRSSHEVIAVLNKSVDSAYDKWTTEWSDINKLTLDRLKLALKYRQKQFVAHPHCQQLLASVWFEGIPGWRRRNFITKVVIIITLICFLPIMALIYLVFPRSRIGRLVRTPFMKFMYHSVSFGVFLFLLILVSTNFGAADGEYTQRQHQRGPPPTNLECLIVAYVMGFVWGECKQLWDEGLKAYLRQWWNWLDFIMLSLYLCTLSLRLIAYFHSQHPDIYGLSLAPRNQWPETDPTFVSEGVFAIANVFSFARIIYLFQANPLLGPLQISLGCMLIDIGKFFFIFFLVITSFACGLNQLYYFYSSSNSSHEIETNHQMTSQEMQNTNYENAFNPSYVTLFWSLFGLTQLQTVRDGQLKAITKAVGECLLMFYHTMAVIVLINMLIAMMSNSYREIEDHADREWKFARTKLWMGYFDDGSTLPPPFNILISPKSIYYFLRSIKLLVYKILYCCHIKPSTKKMMRKSMKSKEKLLEDNRRQYTVRSIYLKNGLTTMLTLMCMYLFKILFVIYQQDVMRKLVNRFIHQWKIQLRQESINEDHISEIKQDISSLRRELQNDFKKDEFQSSFMFEKIKKDIARLARRNSNPPFKSEAAFTSSTKKKSKSMERRFDSTTDNDILPRKFSGTYNNFNSYPLADDEMKNKNAIISYELDYLQQIQKQHGNSSPGYKQQNKTECDVNLLKNQIIGSLEAEVGKIITNALSPVIDYLKRHTSEASSLHLQFLKLVRK</sequence>
<dbReference type="Pfam" id="PF00520">
    <property type="entry name" value="Ion_trans"/>
    <property type="match status" value="1"/>
</dbReference>
<dbReference type="KEGG" id="hro:HELRODRAFT_63393"/>
<keyword evidence="7" id="KW-0406">Ion transport</keyword>
<dbReference type="OMA" id="IDVWASK"/>
<dbReference type="FunFam" id="1.25.40.20:FF:000635">
    <property type="entry name" value="Transient receptor potential cation channel subfamily C member 1"/>
    <property type="match status" value="1"/>
</dbReference>
<dbReference type="GO" id="GO:0005886">
    <property type="term" value="C:plasma membrane"/>
    <property type="evidence" value="ECO:0000318"/>
    <property type="project" value="GO_Central"/>
</dbReference>
<dbReference type="InParanoid" id="T1FXF2"/>
<keyword evidence="2" id="KW-0813">Transport</keyword>
<accession>T1FXF2</accession>
<evidence type="ECO:0000256" key="9">
    <source>
        <dbReference type="ARBA" id="ARBA00023303"/>
    </source>
</evidence>
<gene>
    <name evidence="15" type="primary">20213500</name>
    <name evidence="14" type="ORF">HELRODRAFT_63393</name>
</gene>
<keyword evidence="16" id="KW-1185">Reference proteome</keyword>
<proteinExistence type="predicted"/>
<dbReference type="OrthoDB" id="2373987at2759"/>
<evidence type="ECO:0000256" key="3">
    <source>
        <dbReference type="ARBA" id="ARBA00022692"/>
    </source>
</evidence>
<reference evidence="15" key="3">
    <citation type="submission" date="2015-06" db="UniProtKB">
        <authorList>
            <consortium name="EnsemblMetazoa"/>
        </authorList>
    </citation>
    <scope>IDENTIFICATION</scope>
</reference>
<feature type="domain" description="Transient receptor ion channel" evidence="13">
    <location>
        <begin position="159"/>
        <end position="221"/>
    </location>
</feature>
<feature type="repeat" description="ANK" evidence="10">
    <location>
        <begin position="124"/>
        <end position="156"/>
    </location>
</feature>
<protein>
    <recommendedName>
        <fullName evidence="13">Transient receptor ion channel domain-containing protein</fullName>
    </recommendedName>
</protein>
<dbReference type="EnsemblMetazoa" id="HelroT63393">
    <property type="protein sequence ID" value="HelroP63393"/>
    <property type="gene ID" value="HelroG63393"/>
</dbReference>
<keyword evidence="9" id="KW-0407">Ion channel</keyword>
<dbReference type="GO" id="GO:0034703">
    <property type="term" value="C:cation channel complex"/>
    <property type="evidence" value="ECO:0000318"/>
    <property type="project" value="GO_Central"/>
</dbReference>
<dbReference type="InterPro" id="IPR036770">
    <property type="entry name" value="Ankyrin_rpt-contain_sf"/>
</dbReference>
<reference evidence="14 16" key="2">
    <citation type="journal article" date="2013" name="Nature">
        <title>Insights into bilaterian evolution from three spiralian genomes.</title>
        <authorList>
            <person name="Simakov O."/>
            <person name="Marletaz F."/>
            <person name="Cho S.J."/>
            <person name="Edsinger-Gonzales E."/>
            <person name="Havlak P."/>
            <person name="Hellsten U."/>
            <person name="Kuo D.H."/>
            <person name="Larsson T."/>
            <person name="Lv J."/>
            <person name="Arendt D."/>
            <person name="Savage R."/>
            <person name="Osoegawa K."/>
            <person name="de Jong P."/>
            <person name="Grimwood J."/>
            <person name="Chapman J.A."/>
            <person name="Shapiro H."/>
            <person name="Aerts A."/>
            <person name="Otillar R.P."/>
            <person name="Terry A.Y."/>
            <person name="Boore J.L."/>
            <person name="Grigoriev I.V."/>
            <person name="Lindberg D.R."/>
            <person name="Seaver E.C."/>
            <person name="Weisblat D.A."/>
            <person name="Putnam N.H."/>
            <person name="Rokhsar D.S."/>
        </authorList>
    </citation>
    <scope>NUCLEOTIDE SEQUENCE</scope>
</reference>
<feature type="region of interest" description="Disordered" evidence="11">
    <location>
        <begin position="828"/>
        <end position="850"/>
    </location>
</feature>
<keyword evidence="6 10" id="KW-0040">ANK repeat</keyword>
<dbReference type="PANTHER" id="PTHR10117:SF80">
    <property type="entry name" value="TRANSIENT-RECEPTOR-POTENTIAL-LIKE PROTEIN"/>
    <property type="match status" value="1"/>
</dbReference>
<keyword evidence="8 12" id="KW-0472">Membrane</keyword>
<dbReference type="InterPro" id="IPR005821">
    <property type="entry name" value="Ion_trans_dom"/>
</dbReference>
<dbReference type="EMBL" id="KB095811">
    <property type="protein sequence ID" value="ESO12412.1"/>
    <property type="molecule type" value="Genomic_DNA"/>
</dbReference>
<dbReference type="InterPro" id="IPR027359">
    <property type="entry name" value="Volt_channel_dom_sf"/>
</dbReference>
<dbReference type="GO" id="GO:0007338">
    <property type="term" value="P:single fertilization"/>
    <property type="evidence" value="ECO:0000318"/>
    <property type="project" value="GO_Central"/>
</dbReference>
<comment type="subcellular location">
    <subcellularLocation>
        <location evidence="1">Membrane</location>
        <topology evidence="1">Multi-pass membrane protein</topology>
    </subcellularLocation>
</comment>
<name>T1FXF2_HELRO</name>
<dbReference type="GO" id="GO:0051480">
    <property type="term" value="P:regulation of cytosolic calcium ion concentration"/>
    <property type="evidence" value="ECO:0000318"/>
    <property type="project" value="GO_Central"/>
</dbReference>
<dbReference type="PRINTS" id="PR01097">
    <property type="entry name" value="TRNSRECEPTRP"/>
</dbReference>
<dbReference type="SMART" id="SM00248">
    <property type="entry name" value="ANK"/>
    <property type="match status" value="3"/>
</dbReference>
<keyword evidence="5 12" id="KW-1133">Transmembrane helix</keyword>
<evidence type="ECO:0000256" key="2">
    <source>
        <dbReference type="ARBA" id="ARBA00022448"/>
    </source>
</evidence>
<evidence type="ECO:0000256" key="4">
    <source>
        <dbReference type="ARBA" id="ARBA00022737"/>
    </source>
</evidence>
<dbReference type="STRING" id="6412.T1FXF2"/>
<dbReference type="eggNOG" id="KOG3609">
    <property type="taxonomic scope" value="Eukaryota"/>
</dbReference>
<dbReference type="Pfam" id="PF12796">
    <property type="entry name" value="Ank_2"/>
    <property type="match status" value="1"/>
</dbReference>
<dbReference type="NCBIfam" id="TIGR00870">
    <property type="entry name" value="trp"/>
    <property type="match status" value="1"/>
</dbReference>